<dbReference type="Pfam" id="PF00069">
    <property type="entry name" value="Pkinase"/>
    <property type="match status" value="1"/>
</dbReference>
<keyword evidence="8" id="KW-0723">Serine/threonine-protein kinase</keyword>
<evidence type="ECO:0000256" key="1">
    <source>
        <dbReference type="ARBA" id="ARBA00022679"/>
    </source>
</evidence>
<dbReference type="InterPro" id="IPR008271">
    <property type="entry name" value="Ser/Thr_kinase_AS"/>
</dbReference>
<dbReference type="PANTHER" id="PTHR43289">
    <property type="entry name" value="MITOGEN-ACTIVATED PROTEIN KINASE KINASE KINASE 20-RELATED"/>
    <property type="match status" value="1"/>
</dbReference>
<feature type="compositionally biased region" description="Gly residues" evidence="6">
    <location>
        <begin position="346"/>
        <end position="357"/>
    </location>
</feature>
<keyword evidence="2 5" id="KW-0547">Nucleotide-binding</keyword>
<keyword evidence="9" id="KW-1185">Reference proteome</keyword>
<dbReference type="PROSITE" id="PS00107">
    <property type="entry name" value="PROTEIN_KINASE_ATP"/>
    <property type="match status" value="1"/>
</dbReference>
<accession>A0ABY4L546</accession>
<dbReference type="InterPro" id="IPR000719">
    <property type="entry name" value="Prot_kinase_dom"/>
</dbReference>
<dbReference type="Gene3D" id="3.30.200.20">
    <property type="entry name" value="Phosphorylase Kinase, domain 1"/>
    <property type="match status" value="1"/>
</dbReference>
<evidence type="ECO:0000256" key="6">
    <source>
        <dbReference type="SAM" id="MobiDB-lite"/>
    </source>
</evidence>
<evidence type="ECO:0000256" key="2">
    <source>
        <dbReference type="ARBA" id="ARBA00022741"/>
    </source>
</evidence>
<proteinExistence type="predicted"/>
<dbReference type="Gene3D" id="1.10.510.10">
    <property type="entry name" value="Transferase(Phosphotransferase) domain 1"/>
    <property type="match status" value="1"/>
</dbReference>
<dbReference type="PANTHER" id="PTHR43289:SF34">
    <property type="entry name" value="SERINE_THREONINE-PROTEIN KINASE YBDM-RELATED"/>
    <property type="match status" value="1"/>
</dbReference>
<dbReference type="CDD" id="cd14014">
    <property type="entry name" value="STKc_PknB_like"/>
    <property type="match status" value="1"/>
</dbReference>
<dbReference type="InterPro" id="IPR017441">
    <property type="entry name" value="Protein_kinase_ATP_BS"/>
</dbReference>
<keyword evidence="4 5" id="KW-0067">ATP-binding</keyword>
<evidence type="ECO:0000313" key="9">
    <source>
        <dbReference type="Proteomes" id="UP000832041"/>
    </source>
</evidence>
<organism evidence="8 9">
    <name type="scientific">Thermobifida alba</name>
    <name type="common">Thermomonospora alba</name>
    <dbReference type="NCBI Taxonomy" id="53522"/>
    <lineage>
        <taxon>Bacteria</taxon>
        <taxon>Bacillati</taxon>
        <taxon>Actinomycetota</taxon>
        <taxon>Actinomycetes</taxon>
        <taxon>Streptosporangiales</taxon>
        <taxon>Nocardiopsidaceae</taxon>
        <taxon>Thermobifida</taxon>
    </lineage>
</organism>
<evidence type="ECO:0000256" key="5">
    <source>
        <dbReference type="PROSITE-ProRule" id="PRU10141"/>
    </source>
</evidence>
<evidence type="ECO:0000256" key="3">
    <source>
        <dbReference type="ARBA" id="ARBA00022777"/>
    </source>
</evidence>
<sequence>MPPAPPATPPALPPELREPEPGDPSTIGPFRVVGRLGAGGMGVVYGALDDADRCVAVKVIKPDHAGSARYRALFAREAALLARIDAECAPRFLGADPDAPSPWLATEFVPGRTLRQRAQERAERGEPPLTGDALVAFAAGTAEALAAIHAAGVVHLDVKPGNIMLSPDGPRVLDFGIARAVEAAAGRSTHGTPGWVSPERLAGDAGGPAADMFAWGGLVAYAATGRPPFGTGPSAELAERVRAGEYDIDGVPDELRGLVERALSADPEARPTAVEALDAVLRLGAEADARARRARLRALLDRVWTGFDAAGHRPAAWVAMAGALALATSSGVAGGTAAAGKATGAAAGGSASGGSAAGGSASAASPGATATGWAAGANKGVLAAVAAVTALVVAAGAWTIGRITTDQPVLPLAGTGPEETAAAEEPPAPATQTVEYRGLELTFPADWTVTSVQDVTFEDVQDPTAGQVVDDFLIAWAPDQADCAEIDWAGQWAWRERNCVHVKILGPGAIIFTGLIDSAAHSGRSITEDDERGMFYPSTQGGMPCPSANGVNPYGAGGEDYAPADDLRSVEELGGHDWGMPLAAERVTVRGEDALYREYPVTCVRPQDFPLAEDTYYLQRSWFLPGPQILVVDEYGIAELDEVMAA</sequence>
<dbReference type="InterPro" id="IPR011009">
    <property type="entry name" value="Kinase-like_dom_sf"/>
</dbReference>
<protein>
    <submittedName>
        <fullName evidence="8">Serine/threonine protein kinase</fullName>
    </submittedName>
</protein>
<dbReference type="PROSITE" id="PS50011">
    <property type="entry name" value="PROTEIN_KINASE_DOM"/>
    <property type="match status" value="1"/>
</dbReference>
<evidence type="ECO:0000259" key="7">
    <source>
        <dbReference type="PROSITE" id="PS50011"/>
    </source>
</evidence>
<dbReference type="SMART" id="SM00220">
    <property type="entry name" value="S_TKc"/>
    <property type="match status" value="1"/>
</dbReference>
<keyword evidence="1" id="KW-0808">Transferase</keyword>
<dbReference type="EMBL" id="CP051627">
    <property type="protein sequence ID" value="UPT21593.1"/>
    <property type="molecule type" value="Genomic_DNA"/>
</dbReference>
<feature type="binding site" evidence="5">
    <location>
        <position position="58"/>
    </location>
    <ligand>
        <name>ATP</name>
        <dbReference type="ChEBI" id="CHEBI:30616"/>
    </ligand>
</feature>
<feature type="compositionally biased region" description="Low complexity" evidence="6">
    <location>
        <begin position="358"/>
        <end position="369"/>
    </location>
</feature>
<evidence type="ECO:0000256" key="4">
    <source>
        <dbReference type="ARBA" id="ARBA00022840"/>
    </source>
</evidence>
<keyword evidence="3 8" id="KW-0418">Kinase</keyword>
<dbReference type="SUPFAM" id="SSF56112">
    <property type="entry name" value="Protein kinase-like (PK-like)"/>
    <property type="match status" value="1"/>
</dbReference>
<dbReference type="PROSITE" id="PS00108">
    <property type="entry name" value="PROTEIN_KINASE_ST"/>
    <property type="match status" value="1"/>
</dbReference>
<gene>
    <name evidence="8" type="ORF">FOF52_12085</name>
</gene>
<name>A0ABY4L546_THEAE</name>
<evidence type="ECO:0000313" key="8">
    <source>
        <dbReference type="EMBL" id="UPT21593.1"/>
    </source>
</evidence>
<feature type="compositionally biased region" description="Pro residues" evidence="6">
    <location>
        <begin position="1"/>
        <end position="13"/>
    </location>
</feature>
<feature type="region of interest" description="Disordered" evidence="6">
    <location>
        <begin position="1"/>
        <end position="27"/>
    </location>
</feature>
<dbReference type="GO" id="GO:0004674">
    <property type="term" value="F:protein serine/threonine kinase activity"/>
    <property type="evidence" value="ECO:0007669"/>
    <property type="project" value="UniProtKB-KW"/>
</dbReference>
<dbReference type="Proteomes" id="UP000832041">
    <property type="component" value="Chromosome"/>
</dbReference>
<feature type="region of interest" description="Disordered" evidence="6">
    <location>
        <begin position="343"/>
        <end position="369"/>
    </location>
</feature>
<reference evidence="8 9" key="1">
    <citation type="submission" date="2020-04" db="EMBL/GenBank/DDBJ databases">
        <title>Thermobifida alba genome sequencing and assembly.</title>
        <authorList>
            <person name="Luzics S."/>
            <person name="Horvath B."/>
            <person name="Nagy I."/>
            <person name="Toth A."/>
            <person name="Nagy I."/>
            <person name="Kukolya J."/>
        </authorList>
    </citation>
    <scope>NUCLEOTIDE SEQUENCE [LARGE SCALE GENOMIC DNA]</scope>
    <source>
        <strain evidence="8 9">DSM 43795</strain>
    </source>
</reference>
<dbReference type="RefSeq" id="WP_248590079.1">
    <property type="nucleotide sequence ID" value="NZ_BAABEB010000028.1"/>
</dbReference>
<feature type="domain" description="Protein kinase" evidence="7">
    <location>
        <begin position="30"/>
        <end position="281"/>
    </location>
</feature>